<proteinExistence type="inferred from homology"/>
<dbReference type="SUPFAM" id="SSF51101">
    <property type="entry name" value="Mannose-binding lectins"/>
    <property type="match status" value="1"/>
</dbReference>
<sequence length="114" mass="12407">MSIEDDQKPVTVGPLGGQGGSSWDDGVYSTIRQLVIAHGSGIDSFQIEYDNKGNSLWSKKHGGNGGSKTDKVKLDFPDEFLTSVHGYYGSLKERGPILLRSLTFHSNKKTYGPC</sequence>
<evidence type="ECO:0000256" key="1">
    <source>
        <dbReference type="ARBA" id="ARBA00006568"/>
    </source>
</evidence>
<keyword evidence="5" id="KW-1185">Reference proteome</keyword>
<dbReference type="EMBL" id="VEPZ02000890">
    <property type="protein sequence ID" value="KAE8712659.1"/>
    <property type="molecule type" value="Genomic_DNA"/>
</dbReference>
<reference evidence="4" key="1">
    <citation type="submission" date="2019-09" db="EMBL/GenBank/DDBJ databases">
        <title>Draft genome information of white flower Hibiscus syriacus.</title>
        <authorList>
            <person name="Kim Y.-M."/>
        </authorList>
    </citation>
    <scope>NUCLEOTIDE SEQUENCE [LARGE SCALE GENOMIC DNA]</scope>
    <source>
        <strain evidence="4">YM2019G1</strain>
    </source>
</reference>
<evidence type="ECO:0000313" key="4">
    <source>
        <dbReference type="EMBL" id="KAE8712659.1"/>
    </source>
</evidence>
<dbReference type="AlphaFoldDB" id="A0A6A3BCY3"/>
<accession>A0A6A3BCY3</accession>
<organism evidence="4 5">
    <name type="scientific">Hibiscus syriacus</name>
    <name type="common">Rose of Sharon</name>
    <dbReference type="NCBI Taxonomy" id="106335"/>
    <lineage>
        <taxon>Eukaryota</taxon>
        <taxon>Viridiplantae</taxon>
        <taxon>Streptophyta</taxon>
        <taxon>Embryophyta</taxon>
        <taxon>Tracheophyta</taxon>
        <taxon>Spermatophyta</taxon>
        <taxon>Magnoliopsida</taxon>
        <taxon>eudicotyledons</taxon>
        <taxon>Gunneridae</taxon>
        <taxon>Pentapetalae</taxon>
        <taxon>rosids</taxon>
        <taxon>malvids</taxon>
        <taxon>Malvales</taxon>
        <taxon>Malvaceae</taxon>
        <taxon>Malvoideae</taxon>
        <taxon>Hibiscus</taxon>
    </lineage>
</organism>
<evidence type="ECO:0000259" key="3">
    <source>
        <dbReference type="PROSITE" id="PS51752"/>
    </source>
</evidence>
<name>A0A6A3BCY3_HIBSY</name>
<dbReference type="CDD" id="cd09612">
    <property type="entry name" value="Jacalin"/>
    <property type="match status" value="1"/>
</dbReference>
<dbReference type="GO" id="GO:0030246">
    <property type="term" value="F:carbohydrate binding"/>
    <property type="evidence" value="ECO:0007669"/>
    <property type="project" value="UniProtKB-KW"/>
</dbReference>
<feature type="domain" description="Jacalin-type lectin" evidence="3">
    <location>
        <begin position="9"/>
        <end position="114"/>
    </location>
</feature>
<evidence type="ECO:0000313" key="5">
    <source>
        <dbReference type="Proteomes" id="UP000436088"/>
    </source>
</evidence>
<evidence type="ECO:0000256" key="2">
    <source>
        <dbReference type="ARBA" id="ARBA00022734"/>
    </source>
</evidence>
<dbReference type="PANTHER" id="PTHR47293:SF68">
    <property type="entry name" value="JACALIN-RELATED LECTIN 3"/>
    <property type="match status" value="1"/>
</dbReference>
<dbReference type="PROSITE" id="PS51752">
    <property type="entry name" value="JACALIN_LECTIN"/>
    <property type="match status" value="1"/>
</dbReference>
<keyword evidence="2" id="KW-0430">Lectin</keyword>
<dbReference type="Pfam" id="PF01419">
    <property type="entry name" value="Jacalin"/>
    <property type="match status" value="1"/>
</dbReference>
<dbReference type="InterPro" id="IPR001229">
    <property type="entry name" value="Jacalin-like_lectin_dom"/>
</dbReference>
<gene>
    <name evidence="4" type="ORF">F3Y22_tig00110239pilonHSYRG00301</name>
</gene>
<dbReference type="Proteomes" id="UP000436088">
    <property type="component" value="Unassembled WGS sequence"/>
</dbReference>
<comment type="similarity">
    <text evidence="1">Belongs to the jacalin lectin family.</text>
</comment>
<dbReference type="InterPro" id="IPR036404">
    <property type="entry name" value="Jacalin-like_lectin_dom_sf"/>
</dbReference>
<protein>
    <submittedName>
        <fullName evidence="4">Detected protein of confused Function</fullName>
    </submittedName>
</protein>
<dbReference type="InterPro" id="IPR033734">
    <property type="entry name" value="Jacalin-like_lectin_dom_plant"/>
</dbReference>
<dbReference type="SMART" id="SM00915">
    <property type="entry name" value="Jacalin"/>
    <property type="match status" value="1"/>
</dbReference>
<comment type="caution">
    <text evidence="4">The sequence shown here is derived from an EMBL/GenBank/DDBJ whole genome shotgun (WGS) entry which is preliminary data.</text>
</comment>
<dbReference type="Gene3D" id="2.100.10.30">
    <property type="entry name" value="Jacalin-like lectin domain"/>
    <property type="match status" value="1"/>
</dbReference>
<dbReference type="PANTHER" id="PTHR47293">
    <property type="entry name" value="JACALIN-RELATED LECTIN 3"/>
    <property type="match status" value="1"/>
</dbReference>